<dbReference type="Proteomes" id="UP000247498">
    <property type="component" value="Unassembled WGS sequence"/>
</dbReference>
<dbReference type="InParanoid" id="A0A2V0PDT1"/>
<comment type="caution">
    <text evidence="2">The sequence shown here is derived from an EMBL/GenBank/DDBJ whole genome shotgun (WGS) entry which is preliminary data.</text>
</comment>
<protein>
    <submittedName>
        <fullName evidence="2">Uncharacterized protein</fullName>
    </submittedName>
</protein>
<organism evidence="2 3">
    <name type="scientific">Raphidocelis subcapitata</name>
    <dbReference type="NCBI Taxonomy" id="307507"/>
    <lineage>
        <taxon>Eukaryota</taxon>
        <taxon>Viridiplantae</taxon>
        <taxon>Chlorophyta</taxon>
        <taxon>core chlorophytes</taxon>
        <taxon>Chlorophyceae</taxon>
        <taxon>CS clade</taxon>
        <taxon>Sphaeropleales</taxon>
        <taxon>Selenastraceae</taxon>
        <taxon>Raphidocelis</taxon>
    </lineage>
</organism>
<feature type="region of interest" description="Disordered" evidence="1">
    <location>
        <begin position="1"/>
        <end position="41"/>
    </location>
</feature>
<feature type="compositionally biased region" description="Low complexity" evidence="1">
    <location>
        <begin position="32"/>
        <end position="41"/>
    </location>
</feature>
<dbReference type="EMBL" id="BDRX01000062">
    <property type="protein sequence ID" value="GBF95245.1"/>
    <property type="molecule type" value="Genomic_DNA"/>
</dbReference>
<dbReference type="AlphaFoldDB" id="A0A2V0PDT1"/>
<evidence type="ECO:0000313" key="3">
    <source>
        <dbReference type="Proteomes" id="UP000247498"/>
    </source>
</evidence>
<gene>
    <name evidence="2" type="ORF">Rsub_08276</name>
</gene>
<feature type="compositionally biased region" description="Gly residues" evidence="1">
    <location>
        <begin position="160"/>
        <end position="173"/>
    </location>
</feature>
<evidence type="ECO:0000313" key="2">
    <source>
        <dbReference type="EMBL" id="GBF95245.1"/>
    </source>
</evidence>
<feature type="region of interest" description="Disordered" evidence="1">
    <location>
        <begin position="160"/>
        <end position="225"/>
    </location>
</feature>
<evidence type="ECO:0000256" key="1">
    <source>
        <dbReference type="SAM" id="MobiDB-lite"/>
    </source>
</evidence>
<feature type="compositionally biased region" description="Low complexity" evidence="1">
    <location>
        <begin position="214"/>
        <end position="225"/>
    </location>
</feature>
<sequence length="225" mass="21229">MRPVPQYEDEDRGTSPSGRRSPAAADDDAAPADDGAGAAPLLPDLDGGALLGFLTAALQDLEEAQGGGPDDEARGLLAQLEAQLGAGAGGPGAAVAREPLRARMPGGGALPPDLMIASHIDSLTEQLAAVELQFASLEEGAKQLVCAGASVWMGGAAAGGGGGPGGEAGGGTAEAGEAGAAAAAEDGGAHGQGDAADGGAAAGGSNGAGRGGRSRPAAAASHPEE</sequence>
<name>A0A2V0PDT1_9CHLO</name>
<dbReference type="OrthoDB" id="10655867at2759"/>
<reference evidence="2 3" key="1">
    <citation type="journal article" date="2018" name="Sci. Rep.">
        <title>Raphidocelis subcapitata (=Pseudokirchneriella subcapitata) provides an insight into genome evolution and environmental adaptations in the Sphaeropleales.</title>
        <authorList>
            <person name="Suzuki S."/>
            <person name="Yamaguchi H."/>
            <person name="Nakajima N."/>
            <person name="Kawachi M."/>
        </authorList>
    </citation>
    <scope>NUCLEOTIDE SEQUENCE [LARGE SCALE GENOMIC DNA]</scope>
    <source>
        <strain evidence="2 3">NIES-35</strain>
    </source>
</reference>
<keyword evidence="3" id="KW-1185">Reference proteome</keyword>
<proteinExistence type="predicted"/>
<feature type="compositionally biased region" description="Low complexity" evidence="1">
    <location>
        <begin position="174"/>
        <end position="199"/>
    </location>
</feature>
<accession>A0A2V0PDT1</accession>
<feature type="compositionally biased region" description="Gly residues" evidence="1">
    <location>
        <begin position="200"/>
        <end position="211"/>
    </location>
</feature>